<dbReference type="PANTHER" id="PTHR42723">
    <property type="entry name" value="CHLOROPHYLL SYNTHASE"/>
    <property type="match status" value="1"/>
</dbReference>
<feature type="transmembrane region" description="Helical" evidence="5">
    <location>
        <begin position="57"/>
        <end position="81"/>
    </location>
</feature>
<dbReference type="Proteomes" id="UP000799757">
    <property type="component" value="Unassembled WGS sequence"/>
</dbReference>
<dbReference type="OrthoDB" id="434972at2759"/>
<dbReference type="InterPro" id="IPR000537">
    <property type="entry name" value="UbiA_prenyltransferase"/>
</dbReference>
<dbReference type="GO" id="GO:0016765">
    <property type="term" value="F:transferase activity, transferring alkyl or aryl (other than methyl) groups"/>
    <property type="evidence" value="ECO:0007669"/>
    <property type="project" value="InterPro"/>
</dbReference>
<dbReference type="GO" id="GO:0016020">
    <property type="term" value="C:membrane"/>
    <property type="evidence" value="ECO:0007669"/>
    <property type="project" value="UniProtKB-SubCell"/>
</dbReference>
<evidence type="ECO:0000256" key="5">
    <source>
        <dbReference type="SAM" id="Phobius"/>
    </source>
</evidence>
<reference evidence="6" key="1">
    <citation type="journal article" date="2020" name="Stud. Mycol.">
        <title>101 Dothideomycetes genomes: a test case for predicting lifestyles and emergence of pathogens.</title>
        <authorList>
            <person name="Haridas S."/>
            <person name="Albert R."/>
            <person name="Binder M."/>
            <person name="Bloem J."/>
            <person name="Labutti K."/>
            <person name="Salamov A."/>
            <person name="Andreopoulos B."/>
            <person name="Baker S."/>
            <person name="Barry K."/>
            <person name="Bills G."/>
            <person name="Bluhm B."/>
            <person name="Cannon C."/>
            <person name="Castanera R."/>
            <person name="Culley D."/>
            <person name="Daum C."/>
            <person name="Ezra D."/>
            <person name="Gonzalez J."/>
            <person name="Henrissat B."/>
            <person name="Kuo A."/>
            <person name="Liang C."/>
            <person name="Lipzen A."/>
            <person name="Lutzoni F."/>
            <person name="Magnuson J."/>
            <person name="Mondo S."/>
            <person name="Nolan M."/>
            <person name="Ohm R."/>
            <person name="Pangilinan J."/>
            <person name="Park H.-J."/>
            <person name="Ramirez L."/>
            <person name="Alfaro M."/>
            <person name="Sun H."/>
            <person name="Tritt A."/>
            <person name="Yoshinaga Y."/>
            <person name="Zwiers L.-H."/>
            <person name="Turgeon B."/>
            <person name="Goodwin S."/>
            <person name="Spatafora J."/>
            <person name="Crous P."/>
            <person name="Grigoriev I."/>
        </authorList>
    </citation>
    <scope>NUCLEOTIDE SEQUENCE</scope>
    <source>
        <strain evidence="6">CBS 109.77</strain>
    </source>
</reference>
<feature type="transmembrane region" description="Helical" evidence="5">
    <location>
        <begin position="192"/>
        <end position="210"/>
    </location>
</feature>
<sequence>WLDMLRGLSLSFVWVAIVALGFSISNQRQPVSILEDSLNKPWRSLPSQRITRSQADILFLAVAALGIVFSYLIGGLLLASYQYNDRGRAQDYHAIRDALNAIGMTSWLFGCIEAAGGPEFRFHNADLAAGIILIATITTTIAIQDFRDFDGDRECGRATLPIVIGHLAARVLLAISIMSWSFGVTILKGSGLVSILTGLGLLIAMRLLFLRSQSSDKFTMEVWYGWFATL</sequence>
<evidence type="ECO:0000256" key="1">
    <source>
        <dbReference type="ARBA" id="ARBA00004141"/>
    </source>
</evidence>
<feature type="transmembrane region" description="Helical" evidence="5">
    <location>
        <begin position="6"/>
        <end position="24"/>
    </location>
</feature>
<evidence type="ECO:0000313" key="7">
    <source>
        <dbReference type="Proteomes" id="UP000799757"/>
    </source>
</evidence>
<keyword evidence="2 5" id="KW-0812">Transmembrane</keyword>
<organism evidence="6 7">
    <name type="scientific">Melanomma pulvis-pyrius CBS 109.77</name>
    <dbReference type="NCBI Taxonomy" id="1314802"/>
    <lineage>
        <taxon>Eukaryota</taxon>
        <taxon>Fungi</taxon>
        <taxon>Dikarya</taxon>
        <taxon>Ascomycota</taxon>
        <taxon>Pezizomycotina</taxon>
        <taxon>Dothideomycetes</taxon>
        <taxon>Pleosporomycetidae</taxon>
        <taxon>Pleosporales</taxon>
        <taxon>Melanommataceae</taxon>
        <taxon>Melanomma</taxon>
    </lineage>
</organism>
<feature type="non-terminal residue" evidence="6">
    <location>
        <position position="230"/>
    </location>
</feature>
<keyword evidence="7" id="KW-1185">Reference proteome</keyword>
<feature type="transmembrane region" description="Helical" evidence="5">
    <location>
        <begin position="158"/>
        <end position="180"/>
    </location>
</feature>
<dbReference type="AlphaFoldDB" id="A0A6A6WSY4"/>
<comment type="subcellular location">
    <subcellularLocation>
        <location evidence="1">Membrane</location>
        <topology evidence="1">Multi-pass membrane protein</topology>
    </subcellularLocation>
</comment>
<feature type="transmembrane region" description="Helical" evidence="5">
    <location>
        <begin position="127"/>
        <end position="146"/>
    </location>
</feature>
<name>A0A6A6WSY4_9PLEO</name>
<keyword evidence="4 5" id="KW-0472">Membrane</keyword>
<proteinExistence type="predicted"/>
<accession>A0A6A6WSY4</accession>
<dbReference type="InterPro" id="IPR050475">
    <property type="entry name" value="Prenyltransferase_related"/>
</dbReference>
<dbReference type="PANTHER" id="PTHR42723:SF1">
    <property type="entry name" value="CHLOROPHYLL SYNTHASE, CHLOROPLASTIC"/>
    <property type="match status" value="1"/>
</dbReference>
<protein>
    <submittedName>
        <fullName evidence="6">Uncharacterized protein</fullName>
    </submittedName>
</protein>
<feature type="non-terminal residue" evidence="6">
    <location>
        <position position="1"/>
    </location>
</feature>
<evidence type="ECO:0000313" key="6">
    <source>
        <dbReference type="EMBL" id="KAF2787073.1"/>
    </source>
</evidence>
<evidence type="ECO:0000256" key="3">
    <source>
        <dbReference type="ARBA" id="ARBA00022989"/>
    </source>
</evidence>
<evidence type="ECO:0000256" key="2">
    <source>
        <dbReference type="ARBA" id="ARBA00022692"/>
    </source>
</evidence>
<gene>
    <name evidence="6" type="ORF">K505DRAFT_224858</name>
</gene>
<dbReference type="EMBL" id="MU002364">
    <property type="protein sequence ID" value="KAF2787073.1"/>
    <property type="molecule type" value="Genomic_DNA"/>
</dbReference>
<dbReference type="Pfam" id="PF01040">
    <property type="entry name" value="UbiA"/>
    <property type="match status" value="1"/>
</dbReference>
<keyword evidence="3 5" id="KW-1133">Transmembrane helix</keyword>
<evidence type="ECO:0000256" key="4">
    <source>
        <dbReference type="ARBA" id="ARBA00023136"/>
    </source>
</evidence>